<feature type="compositionally biased region" description="Polar residues" evidence="1">
    <location>
        <begin position="93"/>
        <end position="124"/>
    </location>
</feature>
<dbReference type="GeneID" id="75919091"/>
<feature type="compositionally biased region" description="Polar residues" evidence="1">
    <location>
        <begin position="151"/>
        <end position="163"/>
    </location>
</feature>
<feature type="compositionally biased region" description="Basic and acidic residues" evidence="1">
    <location>
        <begin position="263"/>
        <end position="305"/>
    </location>
</feature>
<feature type="region of interest" description="Disordered" evidence="1">
    <location>
        <begin position="466"/>
        <end position="585"/>
    </location>
</feature>
<proteinExistence type="predicted"/>
<feature type="compositionally biased region" description="Polar residues" evidence="1">
    <location>
        <begin position="503"/>
        <end position="520"/>
    </location>
</feature>
<feature type="compositionally biased region" description="Basic and acidic residues" evidence="1">
    <location>
        <begin position="1"/>
        <end position="19"/>
    </location>
</feature>
<dbReference type="EMBL" id="MU620935">
    <property type="protein sequence ID" value="KAI8577861.1"/>
    <property type="molecule type" value="Genomic_DNA"/>
</dbReference>
<dbReference type="RefSeq" id="XP_051442865.1">
    <property type="nucleotide sequence ID" value="XM_051593749.1"/>
</dbReference>
<name>A0AAD5HCT5_UMBRA</name>
<feature type="compositionally biased region" description="Basic and acidic residues" evidence="1">
    <location>
        <begin position="331"/>
        <end position="342"/>
    </location>
</feature>
<dbReference type="AlphaFoldDB" id="A0AAD5HCT5"/>
<feature type="region of interest" description="Disordered" evidence="1">
    <location>
        <begin position="1"/>
        <end position="396"/>
    </location>
</feature>
<protein>
    <submittedName>
        <fullName evidence="2">Uncharacterized protein</fullName>
    </submittedName>
</protein>
<comment type="caution">
    <text evidence="2">The sequence shown here is derived from an EMBL/GenBank/DDBJ whole genome shotgun (WGS) entry which is preliminary data.</text>
</comment>
<evidence type="ECO:0000313" key="3">
    <source>
        <dbReference type="Proteomes" id="UP001206595"/>
    </source>
</evidence>
<feature type="compositionally biased region" description="Basic and acidic residues" evidence="1">
    <location>
        <begin position="521"/>
        <end position="530"/>
    </location>
</feature>
<feature type="compositionally biased region" description="Polar residues" evidence="1">
    <location>
        <begin position="20"/>
        <end position="29"/>
    </location>
</feature>
<gene>
    <name evidence="2" type="ORF">K450DRAFT_301538</name>
</gene>
<evidence type="ECO:0000256" key="1">
    <source>
        <dbReference type="SAM" id="MobiDB-lite"/>
    </source>
</evidence>
<evidence type="ECO:0000313" key="2">
    <source>
        <dbReference type="EMBL" id="KAI8577861.1"/>
    </source>
</evidence>
<reference evidence="2" key="2">
    <citation type="journal article" date="2022" name="Proc. Natl. Acad. Sci. U.S.A.">
        <title>Diploid-dominant life cycles characterize the early evolution of Fungi.</title>
        <authorList>
            <person name="Amses K.R."/>
            <person name="Simmons D.R."/>
            <person name="Longcore J.E."/>
            <person name="Mondo S.J."/>
            <person name="Seto K."/>
            <person name="Jeronimo G.H."/>
            <person name="Bonds A.E."/>
            <person name="Quandt C.A."/>
            <person name="Davis W.J."/>
            <person name="Chang Y."/>
            <person name="Federici B.A."/>
            <person name="Kuo A."/>
            <person name="LaButti K."/>
            <person name="Pangilinan J."/>
            <person name="Andreopoulos W."/>
            <person name="Tritt A."/>
            <person name="Riley R."/>
            <person name="Hundley H."/>
            <person name="Johnson J."/>
            <person name="Lipzen A."/>
            <person name="Barry K."/>
            <person name="Lang B.F."/>
            <person name="Cuomo C.A."/>
            <person name="Buchler N.E."/>
            <person name="Grigoriev I.V."/>
            <person name="Spatafora J.W."/>
            <person name="Stajich J.E."/>
            <person name="James T.Y."/>
        </authorList>
    </citation>
    <scope>NUCLEOTIDE SEQUENCE</scope>
    <source>
        <strain evidence="2">AG</strain>
    </source>
</reference>
<keyword evidence="3" id="KW-1185">Reference proteome</keyword>
<feature type="compositionally biased region" description="Acidic residues" evidence="1">
    <location>
        <begin position="569"/>
        <end position="585"/>
    </location>
</feature>
<sequence length="653" mass="72097">MGDSGNDKDAQALKAKEKVIQSTISTSHNLPPPSPSPRSTGPPDDNRESIALFQKLDQGDTNVSFDSIVDERNNNINDPSVEDDEELLKRVQKQPQDIVSSSDQASNTNTTPLASQKSSQSQSNLEKRALTAPRSPETIRKESFIQHRYNTRSSSKNFPSSSLGPPPKLARRPRSASTSSPLKTPTRRTVKIAATPSHLHQYLPEDSQEDDATHSPPKLDSANVPASGKEDRKGKSVPRSSQPAKDEPKSDSKGKSVPSSSSHSKDEAKPDSKVKSKDNSKPDSKGKSKDEAKPESELAYDAREERRRRRSEVPVAPVERLMVSNDNRLSTTEKEHAPDKENSPAGLSDFKPFIARLPTFGNSNEPIKRRHTDSYKVATTPEPLKENKPKCKSAEANKTANDWFAVKPSNENILQPFQVRSPFTERRLNRNLLEDFKAFTPTPTPASDEISEMVAVKAEDEGILSLARDSSTASTSASNEEPTEKVIECSSEVIAVKAENEGTLPQTHDSSATPVQPSSLDSKELDKPTGEETTSPDESAVFQKPIDNVKRPMRPLLSRQKTSRHLEGPELDSEDENELLPEDDDYVKEGDWSWIDDYNKDSGAYVPLPHPPTAESSNQAQLEAPSARHNTSRKRKLEDEEAGRPRSVVPRKH</sequence>
<organism evidence="2 3">
    <name type="scientific">Umbelopsis ramanniana AG</name>
    <dbReference type="NCBI Taxonomy" id="1314678"/>
    <lineage>
        <taxon>Eukaryota</taxon>
        <taxon>Fungi</taxon>
        <taxon>Fungi incertae sedis</taxon>
        <taxon>Mucoromycota</taxon>
        <taxon>Mucoromycotina</taxon>
        <taxon>Umbelopsidomycetes</taxon>
        <taxon>Umbelopsidales</taxon>
        <taxon>Umbelopsidaceae</taxon>
        <taxon>Umbelopsis</taxon>
    </lineage>
</organism>
<feature type="region of interest" description="Disordered" evidence="1">
    <location>
        <begin position="597"/>
        <end position="653"/>
    </location>
</feature>
<accession>A0AAD5HCT5</accession>
<feature type="compositionally biased region" description="Basic and acidic residues" evidence="1">
    <location>
        <begin position="383"/>
        <end position="395"/>
    </location>
</feature>
<dbReference type="Proteomes" id="UP001206595">
    <property type="component" value="Unassembled WGS sequence"/>
</dbReference>
<reference evidence="2" key="1">
    <citation type="submission" date="2021-06" db="EMBL/GenBank/DDBJ databases">
        <authorList>
            <consortium name="DOE Joint Genome Institute"/>
            <person name="Mondo S.J."/>
            <person name="Amses K.R."/>
            <person name="Simmons D.R."/>
            <person name="Longcore J.E."/>
            <person name="Seto K."/>
            <person name="Alves G.H."/>
            <person name="Bonds A.E."/>
            <person name="Quandt C.A."/>
            <person name="Davis W.J."/>
            <person name="Chang Y."/>
            <person name="Letcher P.M."/>
            <person name="Powell M.J."/>
            <person name="Kuo A."/>
            <person name="Labutti K."/>
            <person name="Pangilinan J."/>
            <person name="Andreopoulos W."/>
            <person name="Tritt A."/>
            <person name="Riley R."/>
            <person name="Hundley H."/>
            <person name="Johnson J."/>
            <person name="Lipzen A."/>
            <person name="Barry K."/>
            <person name="Berbee M.L."/>
            <person name="Buchler N.E."/>
            <person name="Grigoriev I.V."/>
            <person name="Spatafora J.W."/>
            <person name="Stajich J.E."/>
            <person name="James T.Y."/>
        </authorList>
    </citation>
    <scope>NUCLEOTIDE SEQUENCE</scope>
    <source>
        <strain evidence="2">AG</strain>
    </source>
</reference>
<feature type="compositionally biased region" description="Basic and acidic residues" evidence="1">
    <location>
        <begin position="244"/>
        <end position="254"/>
    </location>
</feature>